<organism evidence="1 2">
    <name type="scientific">Petralouisia muris</name>
    <dbReference type="NCBI Taxonomy" id="3032872"/>
    <lineage>
        <taxon>Bacteria</taxon>
        <taxon>Bacillati</taxon>
        <taxon>Bacillota</taxon>
        <taxon>Clostridia</taxon>
        <taxon>Lachnospirales</taxon>
        <taxon>Lachnospiraceae</taxon>
        <taxon>Petralouisia</taxon>
    </lineage>
</organism>
<keyword evidence="2" id="KW-1185">Reference proteome</keyword>
<sequence length="418" mass="46835">MRRKKYLAIALVLSGVMVFSAGCGNNKKEEAKSVEDTADQDTAGGDSGESGQQEAGETGSENNHEDALNFKSEDYVKLGEYKNLKVQYPVPEVFEEDVEYAIQELQDENTEYQEITDRPSQEGDSVNIDYTGTMDGEEFEGGSDTDYELVLGSGDFLEDFENSLIGKNKGEVVTFPLTFPEEYFDSEAEGKQAEFTVTINKISEVIVPEYTDEFVAKVTDYKTTEEYEDYIRGDLMITAQEESASASGEDALALAVENAEVNGYPQELYDFYYDETVAGYQFYASMMGMEYEEFLEQLGEGAVEDAVLAQVEEYLVAQAIADKEGLTVTGEGYQEEVQALLEEYEYDTIEELEEDYGKTSIITQIIRSRVVNFLYENAEVEEVSQDEYYGEDESEDEDTEDGEEAGEGELELETDGEE</sequence>
<proteinExistence type="predicted"/>
<protein>
    <submittedName>
        <fullName evidence="1">Trigger factor</fullName>
        <ecNumber evidence="1">5.2.1.8</ecNumber>
    </submittedName>
</protein>
<keyword evidence="1" id="KW-0413">Isomerase</keyword>
<evidence type="ECO:0000313" key="1">
    <source>
        <dbReference type="EMBL" id="TGY97190.1"/>
    </source>
</evidence>
<reference evidence="1" key="1">
    <citation type="submission" date="2019-04" db="EMBL/GenBank/DDBJ databases">
        <title>Microbes associate with the intestines of laboratory mice.</title>
        <authorList>
            <person name="Navarre W."/>
            <person name="Wong E."/>
            <person name="Huang K."/>
            <person name="Tropini C."/>
            <person name="Ng K."/>
            <person name="Yu B."/>
        </authorList>
    </citation>
    <scope>NUCLEOTIDE SEQUENCE</scope>
    <source>
        <strain evidence="1">NM01_1-7b</strain>
    </source>
</reference>
<dbReference type="EMBL" id="SRYA01000009">
    <property type="protein sequence ID" value="TGY97190.1"/>
    <property type="molecule type" value="Genomic_DNA"/>
</dbReference>
<comment type="caution">
    <text evidence="1">The sequence shown here is derived from an EMBL/GenBank/DDBJ whole genome shotgun (WGS) entry which is preliminary data.</text>
</comment>
<dbReference type="Proteomes" id="UP000304953">
    <property type="component" value="Unassembled WGS sequence"/>
</dbReference>
<accession>A0AC61RZV5</accession>
<evidence type="ECO:0000313" key="2">
    <source>
        <dbReference type="Proteomes" id="UP000304953"/>
    </source>
</evidence>
<dbReference type="EC" id="5.2.1.8" evidence="1"/>
<name>A0AC61RZV5_9FIRM</name>
<gene>
    <name evidence="1" type="primary">tig</name>
    <name evidence="1" type="ORF">E5329_05820</name>
</gene>